<organism evidence="17">
    <name type="scientific">Stilicoderus aquilinus</name>
    <dbReference type="NCBI Taxonomy" id="2994888"/>
    <lineage>
        <taxon>Eukaryota</taxon>
        <taxon>Metazoa</taxon>
        <taxon>Ecdysozoa</taxon>
        <taxon>Arthropoda</taxon>
        <taxon>Hexapoda</taxon>
        <taxon>Insecta</taxon>
        <taxon>Pterygota</taxon>
        <taxon>Neoptera</taxon>
        <taxon>Endopterygota</taxon>
        <taxon>Coleoptera</taxon>
        <taxon>Polyphaga</taxon>
        <taxon>Staphyliniformia</taxon>
        <taxon>Staphylinidae</taxon>
        <taxon>Paederinae</taxon>
        <taxon>Stilicoderus</taxon>
    </lineage>
</organism>
<keyword evidence="8" id="KW-1278">Translocase</keyword>
<dbReference type="GO" id="GO:0008137">
    <property type="term" value="F:NADH dehydrogenase (ubiquinone) activity"/>
    <property type="evidence" value="ECO:0007669"/>
    <property type="project" value="UniProtKB-EC"/>
</dbReference>
<dbReference type="EC" id="7.1.1.2" evidence="3"/>
<keyword evidence="7 16" id="KW-0812">Transmembrane</keyword>
<gene>
    <name evidence="17" type="primary">nad6</name>
</gene>
<keyword evidence="12 17" id="KW-0496">Mitochondrion</keyword>
<protein>
    <recommendedName>
        <fullName evidence="4">NADH-ubiquinone oxidoreductase chain 6</fullName>
        <ecNumber evidence="3">7.1.1.2</ecNumber>
    </recommendedName>
    <alternativeName>
        <fullName evidence="14">NADH dehydrogenase subunit 6</fullName>
    </alternativeName>
</protein>
<evidence type="ECO:0000256" key="1">
    <source>
        <dbReference type="ARBA" id="ARBA00004225"/>
    </source>
</evidence>
<evidence type="ECO:0000256" key="10">
    <source>
        <dbReference type="ARBA" id="ARBA00022989"/>
    </source>
</evidence>
<comment type="catalytic activity">
    <reaction evidence="15">
        <text>a ubiquinone + NADH + 5 H(+)(in) = a ubiquinol + NAD(+) + 4 H(+)(out)</text>
        <dbReference type="Rhea" id="RHEA:29091"/>
        <dbReference type="Rhea" id="RHEA-COMP:9565"/>
        <dbReference type="Rhea" id="RHEA-COMP:9566"/>
        <dbReference type="ChEBI" id="CHEBI:15378"/>
        <dbReference type="ChEBI" id="CHEBI:16389"/>
        <dbReference type="ChEBI" id="CHEBI:17976"/>
        <dbReference type="ChEBI" id="CHEBI:57540"/>
        <dbReference type="ChEBI" id="CHEBI:57945"/>
        <dbReference type="EC" id="7.1.1.2"/>
    </reaction>
</comment>
<dbReference type="AlphaFoldDB" id="A0A9E8JXE1"/>
<keyword evidence="11" id="KW-0520">NAD</keyword>
<keyword evidence="5" id="KW-0813">Transport</keyword>
<evidence type="ECO:0000256" key="9">
    <source>
        <dbReference type="ARBA" id="ARBA00022982"/>
    </source>
</evidence>
<evidence type="ECO:0000256" key="14">
    <source>
        <dbReference type="ARBA" id="ARBA00031019"/>
    </source>
</evidence>
<evidence type="ECO:0000256" key="8">
    <source>
        <dbReference type="ARBA" id="ARBA00022967"/>
    </source>
</evidence>
<evidence type="ECO:0000256" key="3">
    <source>
        <dbReference type="ARBA" id="ARBA00012944"/>
    </source>
</evidence>
<comment type="similarity">
    <text evidence="2">Belongs to the complex I subunit 6 family.</text>
</comment>
<evidence type="ECO:0000256" key="13">
    <source>
        <dbReference type="ARBA" id="ARBA00023136"/>
    </source>
</evidence>
<evidence type="ECO:0000256" key="15">
    <source>
        <dbReference type="ARBA" id="ARBA00049551"/>
    </source>
</evidence>
<keyword evidence="6" id="KW-0679">Respiratory chain</keyword>
<evidence type="ECO:0000313" key="17">
    <source>
        <dbReference type="EMBL" id="UZN43814.1"/>
    </source>
</evidence>
<dbReference type="GO" id="GO:0031966">
    <property type="term" value="C:mitochondrial membrane"/>
    <property type="evidence" value="ECO:0007669"/>
    <property type="project" value="UniProtKB-SubCell"/>
</dbReference>
<evidence type="ECO:0000256" key="11">
    <source>
        <dbReference type="ARBA" id="ARBA00023027"/>
    </source>
</evidence>
<dbReference type="EMBL" id="OP598115">
    <property type="protein sequence ID" value="UZN43814.1"/>
    <property type="molecule type" value="Genomic_DNA"/>
</dbReference>
<sequence>MSFMLMMLILLSIIFILMNHPLSMGMILLSQTILTALITGLLSINFWFSYIMFLIMIGGMLILFIYMTSIASNELFMFSKKIFIFSLFMITMMILLNWFIINFNYFNMNLMNLFYNNSMNLSLTKLFNYPSNYIMFLMIIYLLITLIAVVKIVNINSGPLRQNY</sequence>
<dbReference type="PANTHER" id="PTHR11435">
    <property type="entry name" value="NADH UBIQUINONE OXIDOREDUCTASE SUBUNIT ND6"/>
    <property type="match status" value="1"/>
</dbReference>
<evidence type="ECO:0000256" key="16">
    <source>
        <dbReference type="SAM" id="Phobius"/>
    </source>
</evidence>
<name>A0A9E8JXE1_9COLE</name>
<feature type="transmembrane region" description="Helical" evidence="16">
    <location>
        <begin position="133"/>
        <end position="153"/>
    </location>
</feature>
<feature type="transmembrane region" description="Helical" evidence="16">
    <location>
        <begin position="82"/>
        <end position="101"/>
    </location>
</feature>
<accession>A0A9E8JXE1</accession>
<comment type="subcellular location">
    <subcellularLocation>
        <location evidence="1">Mitochondrion membrane</location>
        <topology evidence="1">Multi-pass membrane protein</topology>
    </subcellularLocation>
</comment>
<evidence type="ECO:0000256" key="4">
    <source>
        <dbReference type="ARBA" id="ARBA00021095"/>
    </source>
</evidence>
<dbReference type="PANTHER" id="PTHR11435:SF1">
    <property type="entry name" value="NADH-UBIQUINONE OXIDOREDUCTASE CHAIN 6"/>
    <property type="match status" value="1"/>
</dbReference>
<geneLocation type="mitochondrion" evidence="17"/>
<evidence type="ECO:0000256" key="2">
    <source>
        <dbReference type="ARBA" id="ARBA00005698"/>
    </source>
</evidence>
<keyword evidence="9" id="KW-0249">Electron transport</keyword>
<keyword evidence="13 16" id="KW-0472">Membrane</keyword>
<proteinExistence type="inferred from homology"/>
<feature type="transmembrane region" description="Helical" evidence="16">
    <location>
        <begin position="46"/>
        <end position="70"/>
    </location>
</feature>
<keyword evidence="10 16" id="KW-1133">Transmembrane helix</keyword>
<evidence type="ECO:0000256" key="12">
    <source>
        <dbReference type="ARBA" id="ARBA00023128"/>
    </source>
</evidence>
<evidence type="ECO:0000256" key="7">
    <source>
        <dbReference type="ARBA" id="ARBA00022692"/>
    </source>
</evidence>
<evidence type="ECO:0000256" key="6">
    <source>
        <dbReference type="ARBA" id="ARBA00022660"/>
    </source>
</evidence>
<dbReference type="InterPro" id="IPR050269">
    <property type="entry name" value="ComplexI_Subunit6"/>
</dbReference>
<reference evidence="17" key="1">
    <citation type="submission" date="2022-10" db="EMBL/GenBank/DDBJ databases">
        <title>The complete mitochondrial genome of the Stilicoderus aquilinus.</title>
        <authorList>
            <person name="Zhang T."/>
            <person name="Liu Z."/>
        </authorList>
    </citation>
    <scope>NUCLEOTIDE SEQUENCE</scope>
</reference>
<evidence type="ECO:0000256" key="5">
    <source>
        <dbReference type="ARBA" id="ARBA00022448"/>
    </source>
</evidence>